<organism evidence="2 3">
    <name type="scientific">Tianweitania aestuarii</name>
    <dbReference type="NCBI Taxonomy" id="2814886"/>
    <lineage>
        <taxon>Bacteria</taxon>
        <taxon>Pseudomonadati</taxon>
        <taxon>Pseudomonadota</taxon>
        <taxon>Alphaproteobacteria</taxon>
        <taxon>Hyphomicrobiales</taxon>
        <taxon>Phyllobacteriaceae</taxon>
        <taxon>Tianweitania</taxon>
    </lineage>
</organism>
<accession>A0ABS5RUG4</accession>
<dbReference type="Proteomes" id="UP001297272">
    <property type="component" value="Unassembled WGS sequence"/>
</dbReference>
<gene>
    <name evidence="2" type="ORF">JYU29_08420</name>
</gene>
<dbReference type="EMBL" id="JAFMNX010000002">
    <property type="protein sequence ID" value="MBS9720708.1"/>
    <property type="molecule type" value="Genomic_DNA"/>
</dbReference>
<evidence type="ECO:0000313" key="3">
    <source>
        <dbReference type="Proteomes" id="UP001297272"/>
    </source>
</evidence>
<reference evidence="2 3" key="1">
    <citation type="submission" date="2021-03" db="EMBL/GenBank/DDBJ databases">
        <title>Tianweitania aestuarii sp. nov., isolated from a tidal flat.</title>
        <authorList>
            <person name="Park S."/>
            <person name="Yoon J.-H."/>
        </authorList>
    </citation>
    <scope>NUCLEOTIDE SEQUENCE [LARGE SCALE GENOMIC DNA]</scope>
    <source>
        <strain evidence="2 3">BSSL-BM11</strain>
    </source>
</reference>
<proteinExistence type="predicted"/>
<protein>
    <submittedName>
        <fullName evidence="2">Uncharacterized protein</fullName>
    </submittedName>
</protein>
<feature type="compositionally biased region" description="Basic and acidic residues" evidence="1">
    <location>
        <begin position="19"/>
        <end position="38"/>
    </location>
</feature>
<evidence type="ECO:0000313" key="2">
    <source>
        <dbReference type="EMBL" id="MBS9720708.1"/>
    </source>
</evidence>
<keyword evidence="3" id="KW-1185">Reference proteome</keyword>
<evidence type="ECO:0000256" key="1">
    <source>
        <dbReference type="SAM" id="MobiDB-lite"/>
    </source>
</evidence>
<feature type="region of interest" description="Disordered" evidence="1">
    <location>
        <begin position="1"/>
        <end position="63"/>
    </location>
</feature>
<name>A0ABS5RUG4_9HYPH</name>
<sequence length="63" mass="6675">MVADNTNKSPADESPAVESLHKEQADKARDLKEGKLEEGLEDTFPASDPVSVTNPGQPGAPEE</sequence>
<comment type="caution">
    <text evidence="2">The sequence shown here is derived from an EMBL/GenBank/DDBJ whole genome shotgun (WGS) entry which is preliminary data.</text>
</comment>
<dbReference type="RefSeq" id="WP_213984375.1">
    <property type="nucleotide sequence ID" value="NZ_JAFMNX010000002.1"/>
</dbReference>